<dbReference type="GO" id="GO:0003723">
    <property type="term" value="F:RNA binding"/>
    <property type="evidence" value="ECO:0007669"/>
    <property type="project" value="UniProtKB-UniRule"/>
</dbReference>
<dbReference type="InterPro" id="IPR035979">
    <property type="entry name" value="RBD_domain_sf"/>
</dbReference>
<dbReference type="Proteomes" id="UP000507245">
    <property type="component" value="Unassembled WGS sequence"/>
</dbReference>
<dbReference type="OrthoDB" id="439808at2759"/>
<dbReference type="InterPro" id="IPR012677">
    <property type="entry name" value="Nucleotide-bd_a/b_plait_sf"/>
</dbReference>
<sequence length="127" mass="13588">MRGSNGGFGILRTSALGRSFWARHSSSNLFVGGLSYDTNEPVLKEAFGKHGEIIEVKVICDHVSGKSKGYGFVKFTSGIEASTALKEMDGQTNPLGICTQGVMTLISGTVDWRGHVVVGDINQQVQI</sequence>
<dbReference type="Proteomes" id="UP000507222">
    <property type="component" value="Unassembled WGS sequence"/>
</dbReference>
<dbReference type="InterPro" id="IPR000504">
    <property type="entry name" value="RRM_dom"/>
</dbReference>
<keyword evidence="1 2" id="KW-0694">RNA-binding</keyword>
<accession>A0A6J5XKF4</accession>
<dbReference type="SMART" id="SM00360">
    <property type="entry name" value="RRM"/>
    <property type="match status" value="1"/>
</dbReference>
<dbReference type="SUPFAM" id="SSF54928">
    <property type="entry name" value="RNA-binding domain, RBD"/>
    <property type="match status" value="1"/>
</dbReference>
<feature type="domain" description="RRM" evidence="3">
    <location>
        <begin position="27"/>
        <end position="91"/>
    </location>
</feature>
<evidence type="ECO:0000313" key="4">
    <source>
        <dbReference type="EMBL" id="CAB4282515.1"/>
    </source>
</evidence>
<dbReference type="PANTHER" id="PTHR48027">
    <property type="entry name" value="HETEROGENEOUS NUCLEAR RIBONUCLEOPROTEIN 87F-RELATED"/>
    <property type="match status" value="1"/>
</dbReference>
<evidence type="ECO:0000259" key="3">
    <source>
        <dbReference type="PROSITE" id="PS50102"/>
    </source>
</evidence>
<protein>
    <recommendedName>
        <fullName evidence="3">RRM domain-containing protein</fullName>
    </recommendedName>
</protein>
<evidence type="ECO:0000256" key="1">
    <source>
        <dbReference type="ARBA" id="ARBA00022884"/>
    </source>
</evidence>
<dbReference type="Pfam" id="PF00076">
    <property type="entry name" value="RRM_1"/>
    <property type="match status" value="1"/>
</dbReference>
<dbReference type="EMBL" id="CAEKDK010000006">
    <property type="protein sequence ID" value="CAB4282515.1"/>
    <property type="molecule type" value="Genomic_DNA"/>
</dbReference>
<dbReference type="InterPro" id="IPR052462">
    <property type="entry name" value="SLIRP/GR-RBP-like"/>
</dbReference>
<evidence type="ECO:0000313" key="7">
    <source>
        <dbReference type="Proteomes" id="UP000507245"/>
    </source>
</evidence>
<organism evidence="5 7">
    <name type="scientific">Prunus armeniaca</name>
    <name type="common">Apricot</name>
    <name type="synonym">Armeniaca vulgaris</name>
    <dbReference type="NCBI Taxonomy" id="36596"/>
    <lineage>
        <taxon>Eukaryota</taxon>
        <taxon>Viridiplantae</taxon>
        <taxon>Streptophyta</taxon>
        <taxon>Embryophyta</taxon>
        <taxon>Tracheophyta</taxon>
        <taxon>Spermatophyta</taxon>
        <taxon>Magnoliopsida</taxon>
        <taxon>eudicotyledons</taxon>
        <taxon>Gunneridae</taxon>
        <taxon>Pentapetalae</taxon>
        <taxon>rosids</taxon>
        <taxon>fabids</taxon>
        <taxon>Rosales</taxon>
        <taxon>Rosaceae</taxon>
        <taxon>Amygdaloideae</taxon>
        <taxon>Amygdaleae</taxon>
        <taxon>Prunus</taxon>
    </lineage>
</organism>
<dbReference type="AlphaFoldDB" id="A0A6J5XKF4"/>
<reference evidence="7" key="1">
    <citation type="journal article" date="2020" name="Genome Biol.">
        <title>Gamete binning: chromosome-level and haplotype-resolved genome assembly enabled by high-throughput single-cell sequencing of gamete genomes.</title>
        <authorList>
            <person name="Campoy J.A."/>
            <person name="Sun H."/>
            <person name="Goel M."/>
            <person name="Jiao W.-B."/>
            <person name="Folz-Donahue K."/>
            <person name="Wang N."/>
            <person name="Rubio M."/>
            <person name="Liu C."/>
            <person name="Kukat C."/>
            <person name="Ruiz D."/>
            <person name="Huettel B."/>
            <person name="Schneeberger K."/>
        </authorList>
    </citation>
    <scope>NUCLEOTIDE SEQUENCE [LARGE SCALE GENOMIC DNA]</scope>
    <source>
        <strain evidence="7">cv. Rojo Pasion</strain>
    </source>
</reference>
<reference evidence="5 6" key="2">
    <citation type="submission" date="2020-05" db="EMBL/GenBank/DDBJ databases">
        <authorList>
            <person name="Campoy J."/>
            <person name="Schneeberger K."/>
            <person name="Spophaly S."/>
        </authorList>
    </citation>
    <scope>NUCLEOTIDE SEQUENCE [LARGE SCALE GENOMIC DNA]</scope>
    <source>
        <strain evidence="5">PruArmRojPasFocal</strain>
    </source>
</reference>
<evidence type="ECO:0000313" key="5">
    <source>
        <dbReference type="EMBL" id="CAB4312927.1"/>
    </source>
</evidence>
<keyword evidence="7" id="KW-1185">Reference proteome</keyword>
<evidence type="ECO:0000313" key="6">
    <source>
        <dbReference type="Proteomes" id="UP000507222"/>
    </source>
</evidence>
<dbReference type="Gene3D" id="3.30.70.330">
    <property type="match status" value="1"/>
</dbReference>
<evidence type="ECO:0000256" key="2">
    <source>
        <dbReference type="PROSITE-ProRule" id="PRU00176"/>
    </source>
</evidence>
<dbReference type="EMBL" id="CAEKKB010000006">
    <property type="protein sequence ID" value="CAB4312927.1"/>
    <property type="molecule type" value="Genomic_DNA"/>
</dbReference>
<gene>
    <name evidence="4" type="ORF">CURHAP_LOCUS36011</name>
    <name evidence="5" type="ORF">ORAREDHAP_LOCUS35624</name>
</gene>
<proteinExistence type="predicted"/>
<dbReference type="PROSITE" id="PS50102">
    <property type="entry name" value="RRM"/>
    <property type="match status" value="1"/>
</dbReference>
<name>A0A6J5XKF4_PRUAR</name>